<sequence>MKRTAVLIDGGFLLPQLKLVYKRHATAAEVYNFAMKTLEADEELFRMYYYDCPPYEGIETNPIDGSTKDFGASALSHARRILLRDLSVMDHVAFRRGQLSFDGWQIKRHTAQRLMAAGAAGNPMPQIQASDVYAALSQKRVDMNIGLDVAWLASKRIVDRIILVTADSDFIPAMKFARREGVQIILVPMKGIPKFELKEHADVIRTVAP</sequence>
<dbReference type="AlphaFoldDB" id="A0A016QSF3"/>
<evidence type="ECO:0000313" key="2">
    <source>
        <dbReference type="EMBL" id="EYB68832.1"/>
    </source>
</evidence>
<gene>
    <name evidence="2" type="ORF">DEIPH_ctg017orf0207</name>
</gene>
<evidence type="ECO:0000259" key="1">
    <source>
        <dbReference type="Pfam" id="PF01936"/>
    </source>
</evidence>
<protein>
    <recommendedName>
        <fullName evidence="1">NYN domain-containing protein</fullName>
    </recommendedName>
</protein>
<proteinExistence type="predicted"/>
<dbReference type="Gene3D" id="3.40.50.1010">
    <property type="entry name" value="5'-nuclease"/>
    <property type="match status" value="1"/>
</dbReference>
<dbReference type="OrthoDB" id="9800236at2"/>
<dbReference type="eggNOG" id="COG1432">
    <property type="taxonomic scope" value="Bacteria"/>
</dbReference>
<dbReference type="RefSeq" id="WP_081790803.1">
    <property type="nucleotide sequence ID" value="NZ_JHAC01000017.1"/>
</dbReference>
<dbReference type="EMBL" id="JHAC01000017">
    <property type="protein sequence ID" value="EYB68832.1"/>
    <property type="molecule type" value="Genomic_DNA"/>
</dbReference>
<accession>A0A016QSF3</accession>
<comment type="caution">
    <text evidence="2">The sequence shown here is derived from an EMBL/GenBank/DDBJ whole genome shotgun (WGS) entry which is preliminary data.</text>
</comment>
<feature type="domain" description="NYN" evidence="1">
    <location>
        <begin position="130"/>
        <end position="188"/>
    </location>
</feature>
<evidence type="ECO:0000313" key="3">
    <source>
        <dbReference type="Proteomes" id="UP000020492"/>
    </source>
</evidence>
<dbReference type="InterPro" id="IPR021139">
    <property type="entry name" value="NYN"/>
</dbReference>
<dbReference type="PATRIC" id="fig|1476583.3.peg.1194"/>
<dbReference type="Proteomes" id="UP000020492">
    <property type="component" value="Unassembled WGS sequence"/>
</dbReference>
<keyword evidence="3" id="KW-1185">Reference proteome</keyword>
<name>A0A016QSF3_9DEIO</name>
<dbReference type="Pfam" id="PF01936">
    <property type="entry name" value="NYN"/>
    <property type="match status" value="1"/>
</dbReference>
<organism evidence="2 3">
    <name type="scientific">Deinococcus phoenicis</name>
    <dbReference type="NCBI Taxonomy" id="1476583"/>
    <lineage>
        <taxon>Bacteria</taxon>
        <taxon>Thermotogati</taxon>
        <taxon>Deinococcota</taxon>
        <taxon>Deinococci</taxon>
        <taxon>Deinococcales</taxon>
        <taxon>Deinococcaceae</taxon>
        <taxon>Deinococcus</taxon>
    </lineage>
</organism>
<dbReference type="GO" id="GO:0004540">
    <property type="term" value="F:RNA nuclease activity"/>
    <property type="evidence" value="ECO:0007669"/>
    <property type="project" value="InterPro"/>
</dbReference>
<reference evidence="2 3" key="1">
    <citation type="submission" date="2014-03" db="EMBL/GenBank/DDBJ databases">
        <title>Draft genome sequence of Deinococcus phoenicis 1P10ME.</title>
        <authorList>
            <person name="Stepanov V.G."/>
            <person name="Vaishampayan P."/>
            <person name="Venkateswaran K."/>
            <person name="Fox G.E."/>
        </authorList>
    </citation>
    <scope>NUCLEOTIDE SEQUENCE [LARGE SCALE GENOMIC DNA]</scope>
    <source>
        <strain evidence="2 3">1P10ME</strain>
    </source>
</reference>
<dbReference type="CDD" id="cd18722">
    <property type="entry name" value="PIN_NicB-like"/>
    <property type="match status" value="1"/>
</dbReference>